<evidence type="ECO:0000313" key="11">
    <source>
        <dbReference type="Proteomes" id="UP000028878"/>
    </source>
</evidence>
<dbReference type="RefSeq" id="WP_009518636.1">
    <property type="nucleotide sequence ID" value="NZ_CCAE010000011.1"/>
</dbReference>
<dbReference type="SMART" id="SM00448">
    <property type="entry name" value="REC"/>
    <property type="match status" value="1"/>
</dbReference>
<dbReference type="SUPFAM" id="SSF47226">
    <property type="entry name" value="Histidine-containing phosphotransfer domain, HPT domain"/>
    <property type="match status" value="1"/>
</dbReference>
<evidence type="ECO:0000256" key="5">
    <source>
        <dbReference type="ARBA" id="ARBA00022777"/>
    </source>
</evidence>
<dbReference type="InterPro" id="IPR001789">
    <property type="entry name" value="Sig_transdc_resp-reg_receiver"/>
</dbReference>
<dbReference type="Gene3D" id="3.30.565.10">
    <property type="entry name" value="Histidine kinase-like ATPase, C-terminal domain"/>
    <property type="match status" value="1"/>
</dbReference>
<feature type="transmembrane region" description="Helical" evidence="7">
    <location>
        <begin position="21"/>
        <end position="40"/>
    </location>
</feature>
<reference evidence="11" key="1">
    <citation type="submission" date="2014-02" db="EMBL/GenBank/DDBJ databases">
        <authorList>
            <person name="Gan H."/>
        </authorList>
    </citation>
    <scope>NUCLEOTIDE SEQUENCE [LARGE SCALE GENOMIC DNA]</scope>
    <source>
        <strain evidence="11">S1</strain>
    </source>
</reference>
<keyword evidence="7" id="KW-1133">Transmembrane helix</keyword>
<dbReference type="EMBL" id="CCAE010000011">
    <property type="protein sequence ID" value="CDN87431.1"/>
    <property type="molecule type" value="Genomic_DNA"/>
</dbReference>
<evidence type="ECO:0000256" key="2">
    <source>
        <dbReference type="ARBA" id="ARBA00012438"/>
    </source>
</evidence>
<proteinExistence type="predicted"/>
<dbReference type="Proteomes" id="UP000028878">
    <property type="component" value="Unassembled WGS sequence"/>
</dbReference>
<feature type="domain" description="Response regulatory" evidence="9">
    <location>
        <begin position="438"/>
        <end position="556"/>
    </location>
</feature>
<keyword evidence="3 6" id="KW-0597">Phosphoprotein</keyword>
<dbReference type="InterPro" id="IPR003661">
    <property type="entry name" value="HisK_dim/P_dom"/>
</dbReference>
<dbReference type="GO" id="GO:0000155">
    <property type="term" value="F:phosphorelay sensor kinase activity"/>
    <property type="evidence" value="ECO:0007669"/>
    <property type="project" value="InterPro"/>
</dbReference>
<dbReference type="InterPro" id="IPR004358">
    <property type="entry name" value="Sig_transdc_His_kin-like_C"/>
</dbReference>
<dbReference type="SMART" id="SM00387">
    <property type="entry name" value="HATPase_c"/>
    <property type="match status" value="1"/>
</dbReference>
<comment type="catalytic activity">
    <reaction evidence="1">
        <text>ATP + protein L-histidine = ADP + protein N-phospho-L-histidine.</text>
        <dbReference type="EC" id="2.7.13.3"/>
    </reaction>
</comment>
<evidence type="ECO:0000256" key="3">
    <source>
        <dbReference type="ARBA" id="ARBA00022553"/>
    </source>
</evidence>
<dbReference type="Gene3D" id="3.40.50.2300">
    <property type="match status" value="1"/>
</dbReference>
<dbReference type="PANTHER" id="PTHR43047">
    <property type="entry name" value="TWO-COMPONENT HISTIDINE PROTEIN KINASE"/>
    <property type="match status" value="1"/>
</dbReference>
<sequence>MRKRGGSLFDRYRAHHELDRPLLQWIGVVGVIAFPVLYALRRAAGDGGYDDLWWRLPAVVLCLGLALRRWWPDRLKPYYIAYSWWVVFYSLSFLMSYTMLLNRGGTPFVVNMVMCTVLIVLLADWRNSVTILLLGYALALGLYFLFESNPVVPRDFVFAAGGSALLVAGGALSHQGQKRVELERMRRVYIGLAGSVAHEMRTPLAQVRHALDNIANALGTRGTGLPVALSSPKVQQLLGSVQQGNEAIARGLQAIEITLKQLQPDTPDQARLHTLSAAEVAHRAVDHFAYDAAEHRERVQVVVEQDFRFRADPTAVELVFFNLLKNALYYAPLHPDMTVRLTVTTQPEPSIVVRDTGPGITPEFVPHLFEEFQTTGKAEGTGLGLSFCRRVMRGLGGDIECRSEWGRFTEFTLRFPLAPVGAPVTTVAPASVSLAGRSVLIVDDQPLNRTIARALVGELGLTVLEAEHGQQALDMLEAGQLPDAILMDINMPGLDGIAATQRLRALPGDAGRVPVLALTANDSASVQARARAAGMQGVLGKPIDPTALQRALSAALEGRSTAPVSPTPAPAADLLNTARIENFRRLGLLDDLLPRALLDLRRHVQSLEQAAAAGDREAVSASLHALVGLAGEVGAQTLHGRARERYAAWLEGQRPGGTAWAKELRELLEATERALWQYCGVRVAPGTDTRTSES</sequence>
<keyword evidence="5 10" id="KW-0418">Kinase</keyword>
<dbReference type="PRINTS" id="PR00344">
    <property type="entry name" value="BCTRLSENSOR"/>
</dbReference>
<keyword evidence="11" id="KW-1185">Reference proteome</keyword>
<dbReference type="PANTHER" id="PTHR43047:SF72">
    <property type="entry name" value="OSMOSENSING HISTIDINE PROTEIN KINASE SLN1"/>
    <property type="match status" value="1"/>
</dbReference>
<feature type="transmembrane region" description="Helical" evidence="7">
    <location>
        <begin position="129"/>
        <end position="146"/>
    </location>
</feature>
<dbReference type="CDD" id="cd17546">
    <property type="entry name" value="REC_hyHK_CKI1_RcsC-like"/>
    <property type="match status" value="1"/>
</dbReference>
<dbReference type="Pfam" id="PF00072">
    <property type="entry name" value="Response_reg"/>
    <property type="match status" value="1"/>
</dbReference>
<dbReference type="EC" id="2.7.13.3" evidence="2"/>
<dbReference type="SUPFAM" id="SSF55874">
    <property type="entry name" value="ATPase domain of HSP90 chaperone/DNA topoisomerase II/histidine kinase"/>
    <property type="match status" value="1"/>
</dbReference>
<dbReference type="GO" id="GO:0009927">
    <property type="term" value="F:histidine phosphotransfer kinase activity"/>
    <property type="evidence" value="ECO:0007669"/>
    <property type="project" value="TreeGrafter"/>
</dbReference>
<keyword evidence="7" id="KW-0812">Transmembrane</keyword>
<name>A0A1L1PS49_HYDIT</name>
<dbReference type="CDD" id="cd00082">
    <property type="entry name" value="HisKA"/>
    <property type="match status" value="1"/>
</dbReference>
<reference evidence="11" key="2">
    <citation type="submission" date="2014-11" db="EMBL/GenBank/DDBJ databases">
        <title>Draft genome sequence of Hydrogenophaga intermedia S1.</title>
        <authorList>
            <person name="Gan H.M."/>
            <person name="Chew T.H."/>
            <person name="Stolz A."/>
        </authorList>
    </citation>
    <scope>NUCLEOTIDE SEQUENCE [LARGE SCALE GENOMIC DNA]</scope>
    <source>
        <strain evidence="11">S1</strain>
    </source>
</reference>
<feature type="transmembrane region" description="Helical" evidence="7">
    <location>
        <begin position="105"/>
        <end position="122"/>
    </location>
</feature>
<keyword evidence="7" id="KW-0472">Membrane</keyword>
<dbReference type="InterPro" id="IPR005467">
    <property type="entry name" value="His_kinase_dom"/>
</dbReference>
<dbReference type="InterPro" id="IPR036641">
    <property type="entry name" value="HPT_dom_sf"/>
</dbReference>
<evidence type="ECO:0000256" key="4">
    <source>
        <dbReference type="ARBA" id="ARBA00022679"/>
    </source>
</evidence>
<evidence type="ECO:0000259" key="9">
    <source>
        <dbReference type="PROSITE" id="PS50110"/>
    </source>
</evidence>
<dbReference type="AlphaFoldDB" id="A0A1L1PS49"/>
<evidence type="ECO:0000256" key="7">
    <source>
        <dbReference type="SAM" id="Phobius"/>
    </source>
</evidence>
<feature type="transmembrane region" description="Helical" evidence="7">
    <location>
        <begin position="78"/>
        <end position="99"/>
    </location>
</feature>
<dbReference type="GO" id="GO:0005886">
    <property type="term" value="C:plasma membrane"/>
    <property type="evidence" value="ECO:0007669"/>
    <property type="project" value="TreeGrafter"/>
</dbReference>
<evidence type="ECO:0000256" key="1">
    <source>
        <dbReference type="ARBA" id="ARBA00000085"/>
    </source>
</evidence>
<dbReference type="SUPFAM" id="SSF52172">
    <property type="entry name" value="CheY-like"/>
    <property type="match status" value="1"/>
</dbReference>
<feature type="modified residue" description="4-aspartylphosphate" evidence="6">
    <location>
        <position position="488"/>
    </location>
</feature>
<keyword evidence="4" id="KW-0808">Transferase</keyword>
<dbReference type="PROSITE" id="PS50110">
    <property type="entry name" value="RESPONSE_REGULATORY"/>
    <property type="match status" value="1"/>
</dbReference>
<dbReference type="InterPro" id="IPR011006">
    <property type="entry name" value="CheY-like_superfamily"/>
</dbReference>
<dbReference type="InterPro" id="IPR036890">
    <property type="entry name" value="HATPase_C_sf"/>
</dbReference>
<organism evidence="10 11">
    <name type="scientific">Hydrogenophaga intermedia</name>
    <dbReference type="NCBI Taxonomy" id="65786"/>
    <lineage>
        <taxon>Bacteria</taxon>
        <taxon>Pseudomonadati</taxon>
        <taxon>Pseudomonadota</taxon>
        <taxon>Betaproteobacteria</taxon>
        <taxon>Burkholderiales</taxon>
        <taxon>Comamonadaceae</taxon>
        <taxon>Hydrogenophaga</taxon>
    </lineage>
</organism>
<evidence type="ECO:0000259" key="8">
    <source>
        <dbReference type="PROSITE" id="PS50109"/>
    </source>
</evidence>
<evidence type="ECO:0000256" key="6">
    <source>
        <dbReference type="PROSITE-ProRule" id="PRU00169"/>
    </source>
</evidence>
<dbReference type="Gene3D" id="1.20.120.160">
    <property type="entry name" value="HPT domain"/>
    <property type="match status" value="1"/>
</dbReference>
<gene>
    <name evidence="10" type="ORF">BN948_01853</name>
</gene>
<feature type="domain" description="Histidine kinase" evidence="8">
    <location>
        <begin position="195"/>
        <end position="419"/>
    </location>
</feature>
<dbReference type="PROSITE" id="PS50109">
    <property type="entry name" value="HIS_KIN"/>
    <property type="match status" value="1"/>
</dbReference>
<feature type="transmembrane region" description="Helical" evidence="7">
    <location>
        <begin position="52"/>
        <end position="71"/>
    </location>
</feature>
<accession>A0A1L1PS49</accession>
<evidence type="ECO:0000313" key="10">
    <source>
        <dbReference type="EMBL" id="CDN87431.1"/>
    </source>
</evidence>
<dbReference type="Pfam" id="PF02518">
    <property type="entry name" value="HATPase_c"/>
    <property type="match status" value="1"/>
</dbReference>
<dbReference type="InterPro" id="IPR003594">
    <property type="entry name" value="HATPase_dom"/>
</dbReference>
<protein>
    <recommendedName>
        <fullName evidence="2">histidine kinase</fullName>
        <ecNumber evidence="2">2.7.13.3</ecNumber>
    </recommendedName>
</protein>